<dbReference type="KEGG" id="tum:CBW65_18570"/>
<gene>
    <name evidence="2" type="ORF">CBW65_18570</name>
</gene>
<accession>A0A1Y0IQP2</accession>
<evidence type="ECO:0000313" key="2">
    <source>
        <dbReference type="EMBL" id="ARU62747.1"/>
    </source>
</evidence>
<proteinExistence type="predicted"/>
<feature type="transmembrane region" description="Helical" evidence="1">
    <location>
        <begin position="12"/>
        <end position="34"/>
    </location>
</feature>
<keyword evidence="3" id="KW-1185">Reference proteome</keyword>
<name>A0A1Y0IQP2_9BACL</name>
<evidence type="ECO:0000313" key="3">
    <source>
        <dbReference type="Proteomes" id="UP000195437"/>
    </source>
</evidence>
<organism evidence="2 3">
    <name type="scientific">Tumebacillus avium</name>
    <dbReference type="NCBI Taxonomy" id="1903704"/>
    <lineage>
        <taxon>Bacteria</taxon>
        <taxon>Bacillati</taxon>
        <taxon>Bacillota</taxon>
        <taxon>Bacilli</taxon>
        <taxon>Bacillales</taxon>
        <taxon>Alicyclobacillaceae</taxon>
        <taxon>Tumebacillus</taxon>
    </lineage>
</organism>
<feature type="transmembrane region" description="Helical" evidence="1">
    <location>
        <begin position="63"/>
        <end position="85"/>
    </location>
</feature>
<keyword evidence="1" id="KW-0472">Membrane</keyword>
<feature type="transmembrane region" description="Helical" evidence="1">
    <location>
        <begin position="106"/>
        <end position="124"/>
    </location>
</feature>
<protein>
    <submittedName>
        <fullName evidence="2">Uncharacterized protein</fullName>
    </submittedName>
</protein>
<dbReference type="AlphaFoldDB" id="A0A1Y0IQP2"/>
<reference evidence="3" key="1">
    <citation type="submission" date="2017-05" db="EMBL/GenBank/DDBJ databases">
        <authorList>
            <person name="Sung H."/>
        </authorList>
    </citation>
    <scope>NUCLEOTIDE SEQUENCE [LARGE SCALE GENOMIC DNA]</scope>
    <source>
        <strain evidence="3">AR23208</strain>
    </source>
</reference>
<keyword evidence="1" id="KW-0812">Transmembrane</keyword>
<evidence type="ECO:0000256" key="1">
    <source>
        <dbReference type="SAM" id="Phobius"/>
    </source>
</evidence>
<dbReference type="Proteomes" id="UP000195437">
    <property type="component" value="Chromosome"/>
</dbReference>
<keyword evidence="1" id="KW-1133">Transmembrane helix</keyword>
<dbReference type="EMBL" id="CP021434">
    <property type="protein sequence ID" value="ARU62747.1"/>
    <property type="molecule type" value="Genomic_DNA"/>
</dbReference>
<feature type="transmembrane region" description="Helical" evidence="1">
    <location>
        <begin position="130"/>
        <end position="148"/>
    </location>
</feature>
<sequence>MKGKIQRFLFAGIKLVLFLSSYIPLIFILMMQLIKASVNDQPNDVKISLKNMRSWLYLLRSDYFWYVLLLLLFSIILCLILYLVLRKTKSTKNLESSLRIKRVNNINSNYITNYFAVYIFPFITLNMTQFDGIGTVVLLTCIIGYVYIKNDILYINPILNILFKYNVYSAEIEENNVTTEVILLSRKSRAKIKISPDISVHKIGYNVFIEL</sequence>